<sequence>MGVLIFSLLVSYTFSLGEDRLVNCLKNPFKKGVVKISKIKFLEVENLRRVRGGEGVGGFKGDSVDCVCTVKSGEGMAGGS</sequence>
<dbReference type="VEuPathDB" id="MicrosporidiaDB:ECANGB1_2674"/>
<name>A0A1Y1S533_9MICR</name>
<gene>
    <name evidence="2" type="ORF">ECANGB1_2674</name>
</gene>
<keyword evidence="3" id="KW-1185">Reference proteome</keyword>
<evidence type="ECO:0000256" key="1">
    <source>
        <dbReference type="SAM" id="SignalP"/>
    </source>
</evidence>
<keyword evidence="1" id="KW-0732">Signal</keyword>
<evidence type="ECO:0000313" key="3">
    <source>
        <dbReference type="Proteomes" id="UP000192639"/>
    </source>
</evidence>
<evidence type="ECO:0000313" key="2">
    <source>
        <dbReference type="EMBL" id="ORD93262.1"/>
    </source>
</evidence>
<accession>A0A1Y1S533</accession>
<dbReference type="Proteomes" id="UP000192639">
    <property type="component" value="Unassembled WGS sequence"/>
</dbReference>
<protein>
    <submittedName>
        <fullName evidence="2">Uncharacterized protein</fullName>
    </submittedName>
</protein>
<feature type="signal peptide" evidence="1">
    <location>
        <begin position="1"/>
        <end position="15"/>
    </location>
</feature>
<reference evidence="2 3" key="1">
    <citation type="journal article" date="2017" name="Environ. Microbiol.">
        <title>Decay of the glycolytic pathway and adaptation to intranuclear parasitism within Enterocytozoonidae microsporidia.</title>
        <authorList>
            <person name="Wiredu Boakye D."/>
            <person name="Jaroenlak P."/>
            <person name="Prachumwat A."/>
            <person name="Williams T.A."/>
            <person name="Bateman K.S."/>
            <person name="Itsathitphaisarn O."/>
            <person name="Sritunyalucksana K."/>
            <person name="Paszkiewicz K.H."/>
            <person name="Moore K.A."/>
            <person name="Stentiford G.D."/>
            <person name="Williams B.A."/>
        </authorList>
    </citation>
    <scope>NUCLEOTIDE SEQUENCE [LARGE SCALE GENOMIC DNA]</scope>
    <source>
        <strain evidence="2 3">GB1</strain>
    </source>
</reference>
<organism evidence="2 3">
    <name type="scientific">Enterospora canceri</name>
    <dbReference type="NCBI Taxonomy" id="1081671"/>
    <lineage>
        <taxon>Eukaryota</taxon>
        <taxon>Fungi</taxon>
        <taxon>Fungi incertae sedis</taxon>
        <taxon>Microsporidia</taxon>
        <taxon>Enterocytozoonidae</taxon>
        <taxon>Enterospora</taxon>
    </lineage>
</organism>
<comment type="caution">
    <text evidence="2">The sequence shown here is derived from an EMBL/GenBank/DDBJ whole genome shotgun (WGS) entry which is preliminary data.</text>
</comment>
<proteinExistence type="predicted"/>
<feature type="chain" id="PRO_5012621040" evidence="1">
    <location>
        <begin position="16"/>
        <end position="80"/>
    </location>
</feature>
<dbReference type="EMBL" id="LWDP01000128">
    <property type="protein sequence ID" value="ORD93262.1"/>
    <property type="molecule type" value="Genomic_DNA"/>
</dbReference>
<dbReference type="AlphaFoldDB" id="A0A1Y1S533"/>